<keyword evidence="13" id="KW-1185">Reference proteome</keyword>
<dbReference type="InterPro" id="IPR029001">
    <property type="entry name" value="ITPase-like_fam"/>
</dbReference>
<comment type="cofactor">
    <cofactor evidence="10">
        <name>Mg(2+)</name>
        <dbReference type="ChEBI" id="CHEBI:18420"/>
    </cofactor>
    <text evidence="10">Binds 1 Mg(2+) ion per subunit.</text>
</comment>
<dbReference type="GO" id="GO:0009117">
    <property type="term" value="P:nucleotide metabolic process"/>
    <property type="evidence" value="ECO:0007669"/>
    <property type="project" value="UniProtKB-KW"/>
</dbReference>
<dbReference type="GO" id="GO:0035870">
    <property type="term" value="F:dITP diphosphatase activity"/>
    <property type="evidence" value="ECO:0007669"/>
    <property type="project" value="UniProtKB-UniRule"/>
</dbReference>
<evidence type="ECO:0000256" key="3">
    <source>
        <dbReference type="ARBA" id="ARBA00022723"/>
    </source>
</evidence>
<dbReference type="InterPro" id="IPR020922">
    <property type="entry name" value="dITP/XTP_pyrophosphatase"/>
</dbReference>
<keyword evidence="7 10" id="KW-0546">Nucleotide metabolism</keyword>
<evidence type="ECO:0000256" key="8">
    <source>
        <dbReference type="ARBA" id="ARBA00051875"/>
    </source>
</evidence>
<dbReference type="eggNOG" id="COG0127">
    <property type="taxonomic scope" value="Bacteria"/>
</dbReference>
<keyword evidence="6 10" id="KW-0460">Magnesium</keyword>
<dbReference type="HOGENOM" id="CLU_082080_0_3_4"/>
<dbReference type="FunFam" id="3.90.950.10:FF:000001">
    <property type="entry name" value="dITP/XTP pyrophosphatase"/>
    <property type="match status" value="1"/>
</dbReference>
<dbReference type="CDD" id="cd00515">
    <property type="entry name" value="HAM1"/>
    <property type="match status" value="1"/>
</dbReference>
<dbReference type="GO" id="GO:0005829">
    <property type="term" value="C:cytosol"/>
    <property type="evidence" value="ECO:0007669"/>
    <property type="project" value="TreeGrafter"/>
</dbReference>
<dbReference type="Gene3D" id="3.90.950.10">
    <property type="match status" value="1"/>
</dbReference>
<dbReference type="OrthoDB" id="9807456at2"/>
<dbReference type="GO" id="GO:0000166">
    <property type="term" value="F:nucleotide binding"/>
    <property type="evidence" value="ECO:0007669"/>
    <property type="project" value="UniProtKB-KW"/>
</dbReference>
<keyword evidence="5 10" id="KW-0378">Hydrolase</keyword>
<evidence type="ECO:0000313" key="13">
    <source>
        <dbReference type="Proteomes" id="UP000028945"/>
    </source>
</evidence>
<dbReference type="RefSeq" id="WP_038499496.1">
    <property type="nucleotide sequence ID" value="NZ_AFWK01000113.1"/>
</dbReference>
<dbReference type="InterPro" id="IPR002637">
    <property type="entry name" value="RdgB/HAM1"/>
</dbReference>
<dbReference type="SUPFAM" id="SSF52972">
    <property type="entry name" value="ITPase-like"/>
    <property type="match status" value="1"/>
</dbReference>
<evidence type="ECO:0000256" key="7">
    <source>
        <dbReference type="ARBA" id="ARBA00023080"/>
    </source>
</evidence>
<dbReference type="GO" id="GO:0009146">
    <property type="term" value="P:purine nucleoside triphosphate catabolic process"/>
    <property type="evidence" value="ECO:0007669"/>
    <property type="project" value="UniProtKB-UniRule"/>
</dbReference>
<evidence type="ECO:0000256" key="4">
    <source>
        <dbReference type="ARBA" id="ARBA00022741"/>
    </source>
</evidence>
<dbReference type="GO" id="GO:0036222">
    <property type="term" value="F:XTP diphosphatase activity"/>
    <property type="evidence" value="ECO:0007669"/>
    <property type="project" value="UniProtKB-UniRule"/>
</dbReference>
<dbReference type="AlphaFoldDB" id="A0A077DDC0"/>
<reference evidence="12 13" key="1">
    <citation type="journal article" date="2014" name="BMC Genomics">
        <title>A genomic perspective on a new bacterial genus and species from the Alcaligenaceae family, Basilea psittacipulmonis.</title>
        <authorList>
            <person name="Whiteson K.L."/>
            <person name="Hernandez D."/>
            <person name="Lazarevic V."/>
            <person name="Gaia N."/>
            <person name="Farinelli L."/>
            <person name="Francois P."/>
            <person name="Pilo P."/>
            <person name="Frey J."/>
            <person name="Schrenzel J."/>
        </authorList>
    </citation>
    <scope>NUCLEOTIDE SEQUENCE [LARGE SCALE GENOMIC DNA]</scope>
    <source>
        <strain evidence="12 13">DSM 24701</strain>
    </source>
</reference>
<gene>
    <name evidence="12" type="ORF">IX83_04165</name>
</gene>
<feature type="binding site" evidence="10">
    <location>
        <position position="73"/>
    </location>
    <ligand>
        <name>substrate</name>
    </ligand>
</feature>
<dbReference type="Proteomes" id="UP000028945">
    <property type="component" value="Chromosome"/>
</dbReference>
<feature type="binding site" evidence="10">
    <location>
        <position position="181"/>
    </location>
    <ligand>
        <name>substrate</name>
    </ligand>
</feature>
<organism evidence="12 13">
    <name type="scientific">Basilea psittacipulmonis DSM 24701</name>
    <dbReference type="NCBI Taxonomy" id="1072685"/>
    <lineage>
        <taxon>Bacteria</taxon>
        <taxon>Pseudomonadati</taxon>
        <taxon>Pseudomonadota</taxon>
        <taxon>Betaproteobacteria</taxon>
        <taxon>Burkholderiales</taxon>
        <taxon>Alcaligenaceae</taxon>
        <taxon>Basilea</taxon>
    </lineage>
</organism>
<feature type="active site" description="Proton acceptor" evidence="10">
    <location>
        <position position="72"/>
    </location>
</feature>
<protein>
    <recommendedName>
        <fullName evidence="10">dITP/XTP pyrophosphatase</fullName>
        <ecNumber evidence="10">3.6.1.66</ecNumber>
    </recommendedName>
    <alternativeName>
        <fullName evidence="10">Non-canonical purine NTP pyrophosphatase</fullName>
    </alternativeName>
    <alternativeName>
        <fullName evidence="10">Non-standard purine NTP pyrophosphatase</fullName>
    </alternativeName>
    <alternativeName>
        <fullName evidence="10">Nucleoside-triphosphate diphosphatase</fullName>
    </alternativeName>
    <alternativeName>
        <fullName evidence="10">Nucleoside-triphosphate pyrophosphatase</fullName>
        <shortName evidence="10">NTPase</shortName>
    </alternativeName>
</protein>
<evidence type="ECO:0000256" key="11">
    <source>
        <dbReference type="RuleBase" id="RU003781"/>
    </source>
</evidence>
<sequence length="202" mass="22098">MSVKRKIVLASNNKGKIAEFQKMLAPLNWEVLAQGDCGVSEVNEVHHTFLENALLKARHASEVTGLPALADDSGIVVEALNGQPGVYSARYALMNGREKGDVSNNAYLIEQLQGCANRRASYVAVLVFLNHAQDPNPLVAQGIWTGEIVDDARGEHGFGYDPHFYLPDLGCTAAQLSPEQKNTYSHRAQALKKLFEMIHAVD</sequence>
<dbReference type="HAMAP" id="MF_01405">
    <property type="entry name" value="Non_canon_purine_NTPase"/>
    <property type="match status" value="1"/>
</dbReference>
<dbReference type="KEGG" id="bpsi:IX83_04165"/>
<feature type="binding site" evidence="10">
    <location>
        <position position="72"/>
    </location>
    <ligand>
        <name>Mg(2+)</name>
        <dbReference type="ChEBI" id="CHEBI:18420"/>
    </ligand>
</feature>
<evidence type="ECO:0000313" key="12">
    <source>
        <dbReference type="EMBL" id="AIL32609.1"/>
    </source>
</evidence>
<feature type="binding site" evidence="10">
    <location>
        <begin position="186"/>
        <end position="187"/>
    </location>
    <ligand>
        <name>substrate</name>
    </ligand>
</feature>
<keyword evidence="3 10" id="KW-0479">Metal-binding</keyword>
<accession>A0A077DDC0</accession>
<name>A0A077DDC0_9BURK</name>
<evidence type="ECO:0000256" key="2">
    <source>
        <dbReference type="ARBA" id="ARBA00011738"/>
    </source>
</evidence>
<keyword evidence="4 10" id="KW-0547">Nucleotide-binding</keyword>
<comment type="catalytic activity">
    <reaction evidence="8 10">
        <text>dITP + H2O = dIMP + diphosphate + H(+)</text>
        <dbReference type="Rhea" id="RHEA:28342"/>
        <dbReference type="ChEBI" id="CHEBI:15377"/>
        <dbReference type="ChEBI" id="CHEBI:15378"/>
        <dbReference type="ChEBI" id="CHEBI:33019"/>
        <dbReference type="ChEBI" id="CHEBI:61194"/>
        <dbReference type="ChEBI" id="CHEBI:61382"/>
        <dbReference type="EC" id="3.6.1.66"/>
    </reaction>
</comment>
<proteinExistence type="inferred from homology"/>
<evidence type="ECO:0000256" key="9">
    <source>
        <dbReference type="ARBA" id="ARBA00052017"/>
    </source>
</evidence>
<dbReference type="EC" id="3.6.1.66" evidence="10"/>
<feature type="binding site" evidence="10">
    <location>
        <begin position="158"/>
        <end position="161"/>
    </location>
    <ligand>
        <name>substrate</name>
    </ligand>
</feature>
<comment type="catalytic activity">
    <reaction evidence="9 10">
        <text>XTP + H2O = XMP + diphosphate + H(+)</text>
        <dbReference type="Rhea" id="RHEA:28610"/>
        <dbReference type="ChEBI" id="CHEBI:15377"/>
        <dbReference type="ChEBI" id="CHEBI:15378"/>
        <dbReference type="ChEBI" id="CHEBI:33019"/>
        <dbReference type="ChEBI" id="CHEBI:57464"/>
        <dbReference type="ChEBI" id="CHEBI:61314"/>
        <dbReference type="EC" id="3.6.1.66"/>
    </reaction>
</comment>
<comment type="catalytic activity">
    <reaction evidence="10">
        <text>ITP + H2O = IMP + diphosphate + H(+)</text>
        <dbReference type="Rhea" id="RHEA:29399"/>
        <dbReference type="ChEBI" id="CHEBI:15377"/>
        <dbReference type="ChEBI" id="CHEBI:15378"/>
        <dbReference type="ChEBI" id="CHEBI:33019"/>
        <dbReference type="ChEBI" id="CHEBI:58053"/>
        <dbReference type="ChEBI" id="CHEBI:61402"/>
        <dbReference type="EC" id="3.6.1.66"/>
    </reaction>
</comment>
<feature type="binding site" evidence="10">
    <location>
        <begin position="11"/>
        <end position="16"/>
    </location>
    <ligand>
        <name>substrate</name>
    </ligand>
</feature>
<comment type="subunit">
    <text evidence="2 10">Homodimer.</text>
</comment>
<comment type="function">
    <text evidence="10">Pyrophosphatase that catalyzes the hydrolysis of nucleoside triphosphates to their monophosphate derivatives, with a high preference for the non-canonical purine nucleotides XTP (xanthosine triphosphate), dITP (deoxyinosine triphosphate) and ITP. Seems to function as a house-cleaning enzyme that removes non-canonical purine nucleotides from the nucleotide pool, thus preventing their incorporation into DNA/RNA and avoiding chromosomal lesions.</text>
</comment>
<comment type="similarity">
    <text evidence="1 10 11">Belongs to the HAM1 NTPase family.</text>
</comment>
<dbReference type="EMBL" id="CP009238">
    <property type="protein sequence ID" value="AIL32609.1"/>
    <property type="molecule type" value="Genomic_DNA"/>
</dbReference>
<evidence type="ECO:0000256" key="10">
    <source>
        <dbReference type="HAMAP-Rule" id="MF_01405"/>
    </source>
</evidence>
<dbReference type="PANTHER" id="PTHR11067">
    <property type="entry name" value="INOSINE TRIPHOSPHATE PYROPHOSPHATASE/HAM1 PROTEIN"/>
    <property type="match status" value="1"/>
</dbReference>
<dbReference type="GO" id="GO:0036220">
    <property type="term" value="F:ITP diphosphatase activity"/>
    <property type="evidence" value="ECO:0007669"/>
    <property type="project" value="UniProtKB-UniRule"/>
</dbReference>
<dbReference type="GO" id="GO:0046872">
    <property type="term" value="F:metal ion binding"/>
    <property type="evidence" value="ECO:0007669"/>
    <property type="project" value="UniProtKB-KW"/>
</dbReference>
<dbReference type="NCBIfam" id="TIGR00042">
    <property type="entry name" value="RdgB/HAM1 family non-canonical purine NTP pyrophosphatase"/>
    <property type="match status" value="1"/>
</dbReference>
<dbReference type="Pfam" id="PF01725">
    <property type="entry name" value="Ham1p_like"/>
    <property type="match status" value="1"/>
</dbReference>
<evidence type="ECO:0000256" key="6">
    <source>
        <dbReference type="ARBA" id="ARBA00022842"/>
    </source>
</evidence>
<evidence type="ECO:0000256" key="1">
    <source>
        <dbReference type="ARBA" id="ARBA00008023"/>
    </source>
</evidence>
<dbReference type="PANTHER" id="PTHR11067:SF9">
    <property type="entry name" value="INOSINE TRIPHOSPHATE PYROPHOSPHATASE"/>
    <property type="match status" value="1"/>
</dbReference>
<dbReference type="STRING" id="1072685.IX83_04165"/>
<comment type="caution">
    <text evidence="10">Lacks conserved residue(s) required for the propagation of feature annotation.</text>
</comment>
<evidence type="ECO:0000256" key="5">
    <source>
        <dbReference type="ARBA" id="ARBA00022801"/>
    </source>
</evidence>
<dbReference type="GO" id="GO:0017111">
    <property type="term" value="F:ribonucleoside triphosphate phosphatase activity"/>
    <property type="evidence" value="ECO:0007669"/>
    <property type="project" value="InterPro"/>
</dbReference>